<dbReference type="RefSeq" id="WP_017053876.1">
    <property type="nucleotide sequence ID" value="NZ_AJYW02000209.1"/>
</dbReference>
<proteinExistence type="predicted"/>
<dbReference type="EMBL" id="AJYW02000209">
    <property type="protein sequence ID" value="OEE74013.1"/>
    <property type="molecule type" value="Genomic_DNA"/>
</dbReference>
<protein>
    <submittedName>
        <fullName evidence="2">Uncharacterized protein</fullName>
    </submittedName>
</protein>
<dbReference type="Proteomes" id="UP000094165">
    <property type="component" value="Unassembled WGS sequence"/>
</dbReference>
<gene>
    <name evidence="2" type="ORF">A130_06555</name>
</gene>
<feature type="transmembrane region" description="Helical" evidence="1">
    <location>
        <begin position="15"/>
        <end position="36"/>
    </location>
</feature>
<organism evidence="2 3">
    <name type="scientific">Vibrio genomosp. F6 str. FF-238</name>
    <dbReference type="NCBI Taxonomy" id="1191298"/>
    <lineage>
        <taxon>Bacteria</taxon>
        <taxon>Pseudomonadati</taxon>
        <taxon>Pseudomonadota</taxon>
        <taxon>Gammaproteobacteria</taxon>
        <taxon>Vibrionales</taxon>
        <taxon>Vibrionaceae</taxon>
        <taxon>Vibrio</taxon>
    </lineage>
</organism>
<sequence>MTTRTHLLPSTFSPALYVTRQILAAVAIVSCCVLLGTNMAKANPPTALINSYNQAAQGDEDKVEDVYQQLTSLIKQQGATPLTLVYLGSTETLQGRDAFLPWNKMKYVEKGLATINKGLTLLDSQLTPLVQQERIQGIPESYLTRALAAATYSSLPDMFNHFERGYDLYLALLTEPQFEQQPFAATAWIYRYAIQASLRANDREQAQKWMALMESKDPQNLETETARSLVGQSRG</sequence>
<name>A0A1E5CVN8_9VIBR</name>
<keyword evidence="1" id="KW-0812">Transmembrane</keyword>
<accession>A0A1E5CVN8</accession>
<keyword evidence="1" id="KW-1133">Transmembrane helix</keyword>
<dbReference type="PROSITE" id="PS51257">
    <property type="entry name" value="PROKAR_LIPOPROTEIN"/>
    <property type="match status" value="1"/>
</dbReference>
<keyword evidence="1" id="KW-0472">Membrane</keyword>
<evidence type="ECO:0000313" key="2">
    <source>
        <dbReference type="EMBL" id="OEE74013.1"/>
    </source>
</evidence>
<reference evidence="2 3" key="1">
    <citation type="journal article" date="2012" name="Science">
        <title>Ecological populations of bacteria act as socially cohesive units of antibiotic production and resistance.</title>
        <authorList>
            <person name="Cordero O.X."/>
            <person name="Wildschutte H."/>
            <person name="Kirkup B."/>
            <person name="Proehl S."/>
            <person name="Ngo L."/>
            <person name="Hussain F."/>
            <person name="Le Roux F."/>
            <person name="Mincer T."/>
            <person name="Polz M.F."/>
        </authorList>
    </citation>
    <scope>NUCLEOTIDE SEQUENCE [LARGE SCALE GENOMIC DNA]</scope>
    <source>
        <strain evidence="2 3">FF-238</strain>
    </source>
</reference>
<dbReference type="AlphaFoldDB" id="A0A1E5CVN8"/>
<evidence type="ECO:0000256" key="1">
    <source>
        <dbReference type="SAM" id="Phobius"/>
    </source>
</evidence>
<evidence type="ECO:0000313" key="3">
    <source>
        <dbReference type="Proteomes" id="UP000094165"/>
    </source>
</evidence>
<comment type="caution">
    <text evidence="2">The sequence shown here is derived from an EMBL/GenBank/DDBJ whole genome shotgun (WGS) entry which is preliminary data.</text>
</comment>
<keyword evidence="3" id="KW-1185">Reference proteome</keyword>